<keyword evidence="2" id="KW-1185">Reference proteome</keyword>
<protein>
    <submittedName>
        <fullName evidence="1">Uncharacterized protein</fullName>
    </submittedName>
</protein>
<dbReference type="RefSeq" id="WP_119011183.1">
    <property type="nucleotide sequence ID" value="NZ_BJXK01000003.1"/>
</dbReference>
<sequence length="96" mass="11538">MNPNTFKQIHTTMAPYLKRGIPFRRKQVKRLVAIFEDIFTHEPYLNEHLDRVGKRQIIGYWRRTEHEGENVRKEKHAILLRFFTAARLKGKVPKPK</sequence>
<gene>
    <name evidence="1" type="ORF">VSU01S_10080</name>
</gene>
<dbReference type="Proteomes" id="UP000321113">
    <property type="component" value="Unassembled WGS sequence"/>
</dbReference>
<evidence type="ECO:0000313" key="1">
    <source>
        <dbReference type="EMBL" id="GEM78763.1"/>
    </source>
</evidence>
<accession>A0A511QN61</accession>
<dbReference type="EMBL" id="BJXK01000003">
    <property type="protein sequence ID" value="GEM78763.1"/>
    <property type="molecule type" value="Genomic_DNA"/>
</dbReference>
<dbReference type="OrthoDB" id="5879378at2"/>
<name>A0A511QN61_9VIBR</name>
<evidence type="ECO:0000313" key="2">
    <source>
        <dbReference type="Proteomes" id="UP000321113"/>
    </source>
</evidence>
<proteinExistence type="predicted"/>
<organism evidence="1 2">
    <name type="scientific">Vibrio superstes NBRC 103154</name>
    <dbReference type="NCBI Taxonomy" id="1219062"/>
    <lineage>
        <taxon>Bacteria</taxon>
        <taxon>Pseudomonadati</taxon>
        <taxon>Pseudomonadota</taxon>
        <taxon>Gammaproteobacteria</taxon>
        <taxon>Vibrionales</taxon>
        <taxon>Vibrionaceae</taxon>
        <taxon>Vibrio</taxon>
    </lineage>
</organism>
<dbReference type="AlphaFoldDB" id="A0A511QN61"/>
<comment type="caution">
    <text evidence="1">The sequence shown here is derived from an EMBL/GenBank/DDBJ whole genome shotgun (WGS) entry which is preliminary data.</text>
</comment>
<reference evidence="1 2" key="1">
    <citation type="submission" date="2019-07" db="EMBL/GenBank/DDBJ databases">
        <title>Whole genome shotgun sequence of Vibrio superstes NBRC 103154.</title>
        <authorList>
            <person name="Hosoyama A."/>
            <person name="Uohara A."/>
            <person name="Ohji S."/>
            <person name="Ichikawa N."/>
        </authorList>
    </citation>
    <scope>NUCLEOTIDE SEQUENCE [LARGE SCALE GENOMIC DNA]</scope>
    <source>
        <strain evidence="1 2">NBRC 103154</strain>
    </source>
</reference>